<keyword evidence="3" id="KW-0808">Transferase</keyword>
<evidence type="ECO:0000256" key="2">
    <source>
        <dbReference type="SAM" id="MobiDB-lite"/>
    </source>
</evidence>
<reference evidence="3" key="1">
    <citation type="submission" date="2022-12" db="EMBL/GenBank/DDBJ databases">
        <title>Gycomyces niveus sp.nov.,a novel actinomycete isolated from soil in Shouguan.</title>
        <authorList>
            <person name="Yang X."/>
        </authorList>
    </citation>
    <scope>NUCLEOTIDE SEQUENCE</scope>
    <source>
        <strain evidence="3">NEAU-A15</strain>
    </source>
</reference>
<sequence>MTSQAQATPQATGAVHAGASTTADGAPVDRVDALLDRLSSLPSLMVAFSGGADSAFLLAAAVRALGPDRVEAATAVSPSLPRIELERAREFAAGLGVAHHAPSTDELSREGYRANAGDRCFFCKTELMSVVAPLAAERGIAAVATGTNADDVRAGFRPGIRAAANAGALTPLADAGLSKSEIRAASQAWGLPTWDKPAAACLASRIAYGVEVTAGGLERVAEAEHALRLALAEAAIPVRNLRVRDMGGDIAKVEIDAELVAAVAGRPEVLAVVEGFTEVRLDEQGFRSGAMNELLPNPERYR</sequence>
<gene>
    <name evidence="3" type="primary">larE</name>
    <name evidence="3" type="ORF">O1R50_21695</name>
</gene>
<accession>A0A9X3PGM7</accession>
<dbReference type="PANTHER" id="PTHR43169:SF2">
    <property type="entry name" value="NAD_GMP SYNTHASE DOMAIN-CONTAINING PROTEIN"/>
    <property type="match status" value="1"/>
</dbReference>
<name>A0A9X3PGM7_9ACTN</name>
<evidence type="ECO:0000256" key="1">
    <source>
        <dbReference type="PIRSR" id="PIRSR006661-1"/>
    </source>
</evidence>
<dbReference type="PIRSF" id="PIRSF006661">
    <property type="entry name" value="PP-lp_UCP006661"/>
    <property type="match status" value="1"/>
</dbReference>
<dbReference type="Proteomes" id="UP001146067">
    <property type="component" value="Unassembled WGS sequence"/>
</dbReference>
<feature type="compositionally biased region" description="Polar residues" evidence="2">
    <location>
        <begin position="1"/>
        <end position="11"/>
    </location>
</feature>
<feature type="active site" description="Nucleophile and sulfur donor" evidence="1">
    <location>
        <position position="201"/>
    </location>
</feature>
<proteinExistence type="predicted"/>
<evidence type="ECO:0000313" key="3">
    <source>
        <dbReference type="EMBL" id="MDA1362254.1"/>
    </source>
</evidence>
<organism evidence="3 4">
    <name type="scientific">Glycomyces luteolus</name>
    <dbReference type="NCBI Taxonomy" id="2670330"/>
    <lineage>
        <taxon>Bacteria</taxon>
        <taxon>Bacillati</taxon>
        <taxon>Actinomycetota</taxon>
        <taxon>Actinomycetes</taxon>
        <taxon>Glycomycetales</taxon>
        <taxon>Glycomycetaceae</taxon>
        <taxon>Glycomyces</taxon>
    </lineage>
</organism>
<dbReference type="RefSeq" id="WP_270112318.1">
    <property type="nucleotide sequence ID" value="NZ_JAPZVP010000021.1"/>
</dbReference>
<dbReference type="SUPFAM" id="SSF52402">
    <property type="entry name" value="Adenine nucleotide alpha hydrolases-like"/>
    <property type="match status" value="1"/>
</dbReference>
<dbReference type="EMBL" id="JAPZVP010000021">
    <property type="protein sequence ID" value="MDA1362254.1"/>
    <property type="molecule type" value="Genomic_DNA"/>
</dbReference>
<dbReference type="InterPro" id="IPR014729">
    <property type="entry name" value="Rossmann-like_a/b/a_fold"/>
</dbReference>
<dbReference type="AlphaFoldDB" id="A0A9X3PGM7"/>
<comment type="caution">
    <text evidence="3">The sequence shown here is derived from an EMBL/GenBank/DDBJ whole genome shotgun (WGS) entry which is preliminary data.</text>
</comment>
<dbReference type="PANTHER" id="PTHR43169">
    <property type="entry name" value="EXSB FAMILY PROTEIN"/>
    <property type="match status" value="1"/>
</dbReference>
<keyword evidence="4" id="KW-1185">Reference proteome</keyword>
<dbReference type="GO" id="GO:0016783">
    <property type="term" value="F:sulfurtransferase activity"/>
    <property type="evidence" value="ECO:0007669"/>
    <property type="project" value="InterPro"/>
</dbReference>
<protein>
    <submittedName>
        <fullName evidence="3">ATP-dependent sacrificial sulfur transferase LarE</fullName>
    </submittedName>
</protein>
<dbReference type="NCBIfam" id="TIGR00268">
    <property type="entry name" value="ATP-dependent sacrificial sulfur transferase LarE"/>
    <property type="match status" value="1"/>
</dbReference>
<dbReference type="InterPro" id="IPR052188">
    <property type="entry name" value="Ni-pincer_cofactor_biosynth"/>
</dbReference>
<dbReference type="InterPro" id="IPR005232">
    <property type="entry name" value="LarE"/>
</dbReference>
<dbReference type="Gene3D" id="3.40.50.620">
    <property type="entry name" value="HUPs"/>
    <property type="match status" value="1"/>
</dbReference>
<feature type="region of interest" description="Disordered" evidence="2">
    <location>
        <begin position="1"/>
        <end position="22"/>
    </location>
</feature>
<dbReference type="CDD" id="cd01990">
    <property type="entry name" value="LarE-like"/>
    <property type="match status" value="1"/>
</dbReference>
<evidence type="ECO:0000313" key="4">
    <source>
        <dbReference type="Proteomes" id="UP001146067"/>
    </source>
</evidence>